<reference evidence="2 3" key="1">
    <citation type="submission" date="2015-01" db="EMBL/GenBank/DDBJ databases">
        <title>Evolution of Trichinella species and genotypes.</title>
        <authorList>
            <person name="Korhonen P.K."/>
            <person name="Edoardo P."/>
            <person name="Giuseppe L.R."/>
            <person name="Gasser R.B."/>
        </authorList>
    </citation>
    <scope>NUCLEOTIDE SEQUENCE [LARGE SCALE GENOMIC DNA]</scope>
    <source>
        <strain evidence="2">ISS141</strain>
    </source>
</reference>
<proteinExistence type="predicted"/>
<feature type="chain" id="PRO_5006872370" description="Secreted protein" evidence="1">
    <location>
        <begin position="21"/>
        <end position="167"/>
    </location>
</feature>
<protein>
    <recommendedName>
        <fullName evidence="4">Secreted protein</fullName>
    </recommendedName>
</protein>
<dbReference type="AlphaFoldDB" id="A0A0V0X3Y9"/>
<evidence type="ECO:0000256" key="1">
    <source>
        <dbReference type="SAM" id="SignalP"/>
    </source>
</evidence>
<gene>
    <name evidence="2" type="ORF">T4E_11347</name>
</gene>
<name>A0A0V0X3Y9_TRIPS</name>
<feature type="signal peptide" evidence="1">
    <location>
        <begin position="1"/>
        <end position="20"/>
    </location>
</feature>
<organism evidence="2 3">
    <name type="scientific">Trichinella pseudospiralis</name>
    <name type="common">Parasitic roundworm</name>
    <dbReference type="NCBI Taxonomy" id="6337"/>
    <lineage>
        <taxon>Eukaryota</taxon>
        <taxon>Metazoa</taxon>
        <taxon>Ecdysozoa</taxon>
        <taxon>Nematoda</taxon>
        <taxon>Enoplea</taxon>
        <taxon>Dorylaimia</taxon>
        <taxon>Trichinellida</taxon>
        <taxon>Trichinellidae</taxon>
        <taxon>Trichinella</taxon>
    </lineage>
</organism>
<evidence type="ECO:0000313" key="2">
    <source>
        <dbReference type="EMBL" id="KRX82746.1"/>
    </source>
</evidence>
<evidence type="ECO:0008006" key="4">
    <source>
        <dbReference type="Google" id="ProtNLM"/>
    </source>
</evidence>
<accession>A0A0V0X3Y9</accession>
<comment type="caution">
    <text evidence="2">The sequence shown here is derived from an EMBL/GenBank/DDBJ whole genome shotgun (WGS) entry which is preliminary data.</text>
</comment>
<sequence>MQGFQMILFVSIFLTSTILAEKSFYPTDEGYRTSVQSAVQGLRKLTKDELGVDRLLTEVDNYFSARCTLTSGGESSATCRKNFMQSLLAIQELGRDKLKEIAQQLIKGISFCDSGRYLKDLLHMTNGDGIKGLKDMLDSARDGFQLSLSQMGDFEAGKKLLERINPF</sequence>
<evidence type="ECO:0000313" key="3">
    <source>
        <dbReference type="Proteomes" id="UP000054815"/>
    </source>
</evidence>
<keyword evidence="1" id="KW-0732">Signal</keyword>
<dbReference type="Proteomes" id="UP000054815">
    <property type="component" value="Unassembled WGS sequence"/>
</dbReference>
<dbReference type="EMBL" id="JYDU01000748">
    <property type="protein sequence ID" value="KRX82746.1"/>
    <property type="molecule type" value="Genomic_DNA"/>
</dbReference>